<feature type="region of interest" description="Disordered" evidence="1">
    <location>
        <begin position="862"/>
        <end position="881"/>
    </location>
</feature>
<keyword evidence="4" id="KW-1185">Reference proteome</keyword>
<dbReference type="EMBL" id="JAIWOZ010000001">
    <property type="protein sequence ID" value="KAH6610128.1"/>
    <property type="molecule type" value="Genomic_DNA"/>
</dbReference>
<evidence type="ECO:0000256" key="1">
    <source>
        <dbReference type="SAM" id="MobiDB-lite"/>
    </source>
</evidence>
<feature type="transmembrane region" description="Helical" evidence="2">
    <location>
        <begin position="12"/>
        <end position="37"/>
    </location>
</feature>
<dbReference type="OrthoDB" id="5239402at2759"/>
<gene>
    <name evidence="3" type="ORF">Trco_000148</name>
</gene>
<dbReference type="Proteomes" id="UP000827724">
    <property type="component" value="Unassembled WGS sequence"/>
</dbReference>
<protein>
    <recommendedName>
        <fullName evidence="5">NAD-specific glutamate dehydrogenase</fullName>
    </recommendedName>
</protein>
<proteinExistence type="predicted"/>
<dbReference type="AlphaFoldDB" id="A0A9P8QVM8"/>
<feature type="compositionally biased region" description="Low complexity" evidence="1">
    <location>
        <begin position="920"/>
        <end position="929"/>
    </location>
</feature>
<evidence type="ECO:0000256" key="2">
    <source>
        <dbReference type="SAM" id="Phobius"/>
    </source>
</evidence>
<keyword evidence="2" id="KW-0472">Membrane</keyword>
<comment type="caution">
    <text evidence="3">The sequence shown here is derived from an EMBL/GenBank/DDBJ whole genome shotgun (WGS) entry which is preliminary data.</text>
</comment>
<dbReference type="AntiFam" id="ANF00142">
    <property type="entry name" value="Shadow ORF (opposite yadG)"/>
</dbReference>
<name>A0A9P8QVM8_9HYPO</name>
<accession>A0A9P8QVM8</accession>
<keyword evidence="2" id="KW-0812">Transmembrane</keyword>
<evidence type="ECO:0008006" key="5">
    <source>
        <dbReference type="Google" id="ProtNLM"/>
    </source>
</evidence>
<organism evidence="3 4">
    <name type="scientific">Trichoderma cornu-damae</name>
    <dbReference type="NCBI Taxonomy" id="654480"/>
    <lineage>
        <taxon>Eukaryota</taxon>
        <taxon>Fungi</taxon>
        <taxon>Dikarya</taxon>
        <taxon>Ascomycota</taxon>
        <taxon>Pezizomycotina</taxon>
        <taxon>Sordariomycetes</taxon>
        <taxon>Hypocreomycetidae</taxon>
        <taxon>Hypocreales</taxon>
        <taxon>Hypocreaceae</taxon>
        <taxon>Trichoderma</taxon>
    </lineage>
</organism>
<feature type="region of interest" description="Disordered" evidence="1">
    <location>
        <begin position="919"/>
        <end position="959"/>
    </location>
</feature>
<keyword evidence="2" id="KW-1133">Transmembrane helix</keyword>
<evidence type="ECO:0000313" key="3">
    <source>
        <dbReference type="EMBL" id="KAH6610128.1"/>
    </source>
</evidence>
<reference evidence="3" key="1">
    <citation type="submission" date="2021-08" db="EMBL/GenBank/DDBJ databases">
        <title>Chromosome-Level Trichoderma cornu-damae using Hi-C Data.</title>
        <authorList>
            <person name="Kim C.S."/>
        </authorList>
    </citation>
    <scope>NUCLEOTIDE SEQUENCE</scope>
    <source>
        <strain evidence="3">KA19-0412C</strain>
    </source>
</reference>
<evidence type="ECO:0000313" key="4">
    <source>
        <dbReference type="Proteomes" id="UP000827724"/>
    </source>
</evidence>
<sequence>MCHDVGLGRGQLGLLLVGDNLVAHGVELIILIVIALLETRAGALALDPVVAGRSHFAVHDGPDFLGQVLGELGGVGDDDNTTLELLEGLGQSAQRVTIQVVCRLVEDDQVGSLPRAGSQDSLDALAAGQTAHAGVGDQLGIEAEVGAVGLNLLSDQRPELTRGEGLLHIDIGNHLLVRGQQLVTRQPDVVGSHHGHPPLVLHADVLAQGERTLVLVAVLELSAGVDANDTALSALDLEDLVHGLLVGLGDDLVGSVHGLAVLASLETPLDVLGRSLVEVVVNVGEGVLLDVGNTDVLVLVNLTAGGDELTAQDVDQGGLAGTVGANDGNTRAQRALEGDVGDLGLGGAGVLEGHLGGAEDGLGLGLDTLEEAGLGEGELDLGGAELVVGLGGRNTLDELLQVTSVTPELEALVVNDVLADVVEEARVVRDDDGGAGGVDEVVLEPLDVLHVQVVGGLVKEQDVGGLEDGTAQGELHLPTTGQGGDLALDHLLGEAELVQALLDVGLGDADLGLGKLLHGPVNGGHLSVGGVEVVLDEDGLDFALLGEALDLLVVDGTHESGLAGTVGAAEAVALAALEAEVGLVKQNLGAVGKGEGAVAKVLTLLLVGLDLLLLGGAGRSTLAESLDGTLGVVNAGDDGNVRLEVLNPDGGLGLLHVDELAGHGGNVLGDGAHLLKVGGVAGGQDLLELGEDDADIAVVADLGDLAVLDVADAVQGVEGLLGLLTGLGVGQVVEVLLETRHHLGQEGSDDVGVVDKLAHVVDDDGGLSLDGGLTLSKTTIQKRDHEREGGFLDLGDEGGGTEKVDSLGDVLRLGDTLDELRNEALDILVDNQLADALHGLVGVLLDLLLGVPHGLGDNGDQVGDAVGELSRGSLDEGEDEVQSSHLFGPLLSVADGLHQVGQSALDGVAVDGAGNGQDGSGSSILDGSDLVANGGKQAGQKNDEVGLDVGSDLGRNESC</sequence>